<name>A0A6I3KHF5_9HYPH</name>
<dbReference type="EMBL" id="WMBQ01000001">
    <property type="protein sequence ID" value="MTD93117.1"/>
    <property type="molecule type" value="Genomic_DNA"/>
</dbReference>
<protein>
    <submittedName>
        <fullName evidence="1">Uncharacterized protein</fullName>
    </submittedName>
</protein>
<reference evidence="1 2" key="1">
    <citation type="submission" date="2019-11" db="EMBL/GenBank/DDBJ databases">
        <title>Identification of a novel strain.</title>
        <authorList>
            <person name="Xu Q."/>
            <person name="Wang G."/>
        </authorList>
    </citation>
    <scope>NUCLEOTIDE SEQUENCE [LARGE SCALE GENOMIC DNA]</scope>
    <source>
        <strain evidence="2">xq</strain>
    </source>
</reference>
<accession>A0A6I3KHF5</accession>
<dbReference type="RefSeq" id="WP_154737686.1">
    <property type="nucleotide sequence ID" value="NZ_WMBQ01000001.1"/>
</dbReference>
<evidence type="ECO:0000313" key="2">
    <source>
        <dbReference type="Proteomes" id="UP000440694"/>
    </source>
</evidence>
<gene>
    <name evidence="1" type="ORF">GIW81_02075</name>
</gene>
<evidence type="ECO:0000313" key="1">
    <source>
        <dbReference type="EMBL" id="MTD93117.1"/>
    </source>
</evidence>
<sequence>MSYPHSLYELPTSIESISEAPSSQQPLYESDAAGGYTLHAGGRQLQKVRKAIRDAGYMPAAIARPPRGKEPVLDRREWQIALGAASPPERKLLLAAAGRREIRFKI</sequence>
<organism evidence="1 2">
    <name type="scientific">Hyphomicrobium album</name>
    <dbReference type="NCBI Taxonomy" id="2665159"/>
    <lineage>
        <taxon>Bacteria</taxon>
        <taxon>Pseudomonadati</taxon>
        <taxon>Pseudomonadota</taxon>
        <taxon>Alphaproteobacteria</taxon>
        <taxon>Hyphomicrobiales</taxon>
        <taxon>Hyphomicrobiaceae</taxon>
        <taxon>Hyphomicrobium</taxon>
    </lineage>
</organism>
<dbReference type="Proteomes" id="UP000440694">
    <property type="component" value="Unassembled WGS sequence"/>
</dbReference>
<dbReference type="AlphaFoldDB" id="A0A6I3KHF5"/>
<keyword evidence="2" id="KW-1185">Reference proteome</keyword>
<comment type="caution">
    <text evidence="1">The sequence shown here is derived from an EMBL/GenBank/DDBJ whole genome shotgun (WGS) entry which is preliminary data.</text>
</comment>
<proteinExistence type="predicted"/>